<dbReference type="InterPro" id="IPR039361">
    <property type="entry name" value="Cyclin"/>
</dbReference>
<dbReference type="SUPFAM" id="SSF47954">
    <property type="entry name" value="Cyclin-like"/>
    <property type="match status" value="2"/>
</dbReference>
<dbReference type="GeneID" id="119643054"/>
<dbReference type="GO" id="GO:0005634">
    <property type="term" value="C:nucleus"/>
    <property type="evidence" value="ECO:0007669"/>
    <property type="project" value="UniProtKB-ARBA"/>
</dbReference>
<dbReference type="PANTHER" id="PTHR10177">
    <property type="entry name" value="CYCLINS"/>
    <property type="match status" value="1"/>
</dbReference>
<evidence type="ECO:0000256" key="4">
    <source>
        <dbReference type="RuleBase" id="RU000383"/>
    </source>
</evidence>
<dbReference type="Gene3D" id="1.10.472.10">
    <property type="entry name" value="Cyclin-like"/>
    <property type="match status" value="1"/>
</dbReference>
<dbReference type="InterPro" id="IPR046965">
    <property type="entry name" value="Cyclin_A/B-like"/>
</dbReference>
<keyword evidence="3" id="KW-0131">Cell cycle</keyword>
<dbReference type="GO" id="GO:0051301">
    <property type="term" value="P:cell division"/>
    <property type="evidence" value="ECO:0007669"/>
    <property type="project" value="UniProtKB-KW"/>
</dbReference>
<organism evidence="6 7">
    <name type="scientific">Glossina fuscipes</name>
    <dbReference type="NCBI Taxonomy" id="7396"/>
    <lineage>
        <taxon>Eukaryota</taxon>
        <taxon>Metazoa</taxon>
        <taxon>Ecdysozoa</taxon>
        <taxon>Arthropoda</taxon>
        <taxon>Hexapoda</taxon>
        <taxon>Insecta</taxon>
        <taxon>Pterygota</taxon>
        <taxon>Neoptera</taxon>
        <taxon>Endopterygota</taxon>
        <taxon>Diptera</taxon>
        <taxon>Brachycera</taxon>
        <taxon>Muscomorpha</taxon>
        <taxon>Hippoboscoidea</taxon>
        <taxon>Glossinidae</taxon>
        <taxon>Glossina</taxon>
    </lineage>
</organism>
<comment type="similarity">
    <text evidence="4">Belongs to the cyclin family.</text>
</comment>
<dbReference type="Proteomes" id="UP000092443">
    <property type="component" value="Unplaced"/>
</dbReference>
<dbReference type="AlphaFoldDB" id="A0A9C6DPR8"/>
<keyword evidence="1" id="KW-0132">Cell division</keyword>
<dbReference type="RefSeq" id="XP_037898336.1">
    <property type="nucleotide sequence ID" value="XM_038042408.1"/>
</dbReference>
<evidence type="ECO:0000259" key="5">
    <source>
        <dbReference type="SMART" id="SM00385"/>
    </source>
</evidence>
<dbReference type="KEGG" id="gfs:119643054"/>
<reference evidence="7" key="1">
    <citation type="submission" date="2025-08" db="UniProtKB">
        <authorList>
            <consortium name="RefSeq"/>
        </authorList>
    </citation>
    <scope>IDENTIFICATION</scope>
    <source>
        <tissue evidence="7">Whole body pupa</tissue>
    </source>
</reference>
<sequence length="246" mass="27832">MSGNAEPSLAVEKSETQPKALPIGLEDLDKANWNISLQVYVVDILNYLKSREAEFSIDDYMKRQVHLSKSMHALLVDSMVEIQETFELSQETLYLSMKVVDFFLCKAVIKKDKLQLLGVSALLIASKFIEGTFPSVKLCCVRGSRHPKMAAAGLFIALRMVGEEQAWNTTLEYYSGHKLVDFAENVATLYTVLHRKSKDDIKTIRNKYLHKIFHELAEVVLMTTKNLFEKPINLTLCSNTAPLTTL</sequence>
<evidence type="ECO:0000256" key="2">
    <source>
        <dbReference type="ARBA" id="ARBA00023127"/>
    </source>
</evidence>
<dbReference type="InterPro" id="IPR006671">
    <property type="entry name" value="Cyclin_N"/>
</dbReference>
<keyword evidence="2 4" id="KW-0195">Cyclin</keyword>
<accession>A0A9C6DPR8</accession>
<name>A0A9C6DPR8_9MUSC</name>
<evidence type="ECO:0000313" key="7">
    <source>
        <dbReference type="RefSeq" id="XP_037898336.1"/>
    </source>
</evidence>
<dbReference type="PIRSF" id="PIRSF001771">
    <property type="entry name" value="Cyclin_A_B_D_E"/>
    <property type="match status" value="1"/>
</dbReference>
<feature type="domain" description="Cyclin-like" evidence="5">
    <location>
        <begin position="77"/>
        <end position="158"/>
    </location>
</feature>
<dbReference type="InterPro" id="IPR013763">
    <property type="entry name" value="Cyclin-like_dom"/>
</dbReference>
<dbReference type="FunFam" id="1.10.472.10:FF:000001">
    <property type="entry name" value="G2/mitotic-specific cyclin"/>
    <property type="match status" value="1"/>
</dbReference>
<dbReference type="GO" id="GO:0044772">
    <property type="term" value="P:mitotic cell cycle phase transition"/>
    <property type="evidence" value="ECO:0007669"/>
    <property type="project" value="InterPro"/>
</dbReference>
<dbReference type="GO" id="GO:0016538">
    <property type="term" value="F:cyclin-dependent protein serine/threonine kinase regulator activity"/>
    <property type="evidence" value="ECO:0007669"/>
    <property type="project" value="InterPro"/>
</dbReference>
<dbReference type="InterPro" id="IPR036915">
    <property type="entry name" value="Cyclin-like_sf"/>
</dbReference>
<keyword evidence="6" id="KW-1185">Reference proteome</keyword>
<evidence type="ECO:0000256" key="1">
    <source>
        <dbReference type="ARBA" id="ARBA00022618"/>
    </source>
</evidence>
<gene>
    <name evidence="7" type="primary">LOC119643054</name>
</gene>
<evidence type="ECO:0000313" key="6">
    <source>
        <dbReference type="Proteomes" id="UP000092443"/>
    </source>
</evidence>
<dbReference type="SMART" id="SM00385">
    <property type="entry name" value="CYCLIN"/>
    <property type="match status" value="1"/>
</dbReference>
<dbReference type="Pfam" id="PF00134">
    <property type="entry name" value="Cyclin_N"/>
    <property type="match status" value="1"/>
</dbReference>
<proteinExistence type="inferred from homology"/>
<evidence type="ECO:0000256" key="3">
    <source>
        <dbReference type="ARBA" id="ARBA00023306"/>
    </source>
</evidence>
<protein>
    <submittedName>
        <fullName evidence="7">G2/mitotic-specific cyclin-B3-like</fullName>
    </submittedName>
</protein>